<dbReference type="Gene3D" id="2.180.10.10">
    <property type="entry name" value="RHS repeat-associated core"/>
    <property type="match status" value="1"/>
</dbReference>
<protein>
    <submittedName>
        <fullName evidence="1">RHS repeat-associated core domain-containing protein</fullName>
    </submittedName>
</protein>
<accession>A0ABT3RQ98</accession>
<dbReference type="RefSeq" id="WP_266056240.1">
    <property type="nucleotide sequence ID" value="NZ_JAPFQN010000005.1"/>
</dbReference>
<reference evidence="1 2" key="1">
    <citation type="submission" date="2022-11" db="EMBL/GenBank/DDBJ databases">
        <title>The characterization of three novel Bacteroidetes species and genomic analysis of their roles in tidal elemental geochemical cycles.</title>
        <authorList>
            <person name="Ma K."/>
        </authorList>
    </citation>
    <scope>NUCLEOTIDE SEQUENCE [LARGE SCALE GENOMIC DNA]</scope>
    <source>
        <strain evidence="1 2">M17</strain>
    </source>
</reference>
<organism evidence="1 2">
    <name type="scientific">Mangrovivirga halotolerans</name>
    <dbReference type="NCBI Taxonomy" id="2993936"/>
    <lineage>
        <taxon>Bacteria</taxon>
        <taxon>Pseudomonadati</taxon>
        <taxon>Bacteroidota</taxon>
        <taxon>Cytophagia</taxon>
        <taxon>Cytophagales</taxon>
        <taxon>Mangrovivirgaceae</taxon>
        <taxon>Mangrovivirga</taxon>
    </lineage>
</organism>
<sequence>MRSQAAGLELDEETGLYYYGARYYDAKISNFISTDPIIKPHESVYASFSNNPIRFIDPDGRDTVDINKNSEGIWEISKVQLAKGDDIFRVNDGENTKTYTFSEGEYGERVNMLNLENTDKYTLGVYHISGVKFKEGRVGYFVTPGGSASTKVGSNKRLPADIYQLQESPAGTQWQQVWVTNGNANGDVSARGIKIHFAGNTPSNWTQGCFVISSSYTKKGGNIRYDFEQSRVALMLLDFHLGANSIYIYAS</sequence>
<dbReference type="NCBIfam" id="TIGR03696">
    <property type="entry name" value="Rhs_assc_core"/>
    <property type="match status" value="1"/>
</dbReference>
<dbReference type="PANTHER" id="PTHR32305">
    <property type="match status" value="1"/>
</dbReference>
<dbReference type="EMBL" id="JAPFQN010000005">
    <property type="protein sequence ID" value="MCX2743806.1"/>
    <property type="molecule type" value="Genomic_DNA"/>
</dbReference>
<proteinExistence type="predicted"/>
<dbReference type="InterPro" id="IPR050708">
    <property type="entry name" value="T6SS_VgrG/RHS"/>
</dbReference>
<dbReference type="Proteomes" id="UP001209885">
    <property type="component" value="Unassembled WGS sequence"/>
</dbReference>
<name>A0ABT3RQ98_9BACT</name>
<gene>
    <name evidence="1" type="ORF">OO013_08015</name>
</gene>
<keyword evidence="2" id="KW-1185">Reference proteome</keyword>
<comment type="caution">
    <text evidence="1">The sequence shown here is derived from an EMBL/GenBank/DDBJ whole genome shotgun (WGS) entry which is preliminary data.</text>
</comment>
<dbReference type="InterPro" id="IPR022385">
    <property type="entry name" value="Rhs_assc_core"/>
</dbReference>
<evidence type="ECO:0000313" key="1">
    <source>
        <dbReference type="EMBL" id="MCX2743806.1"/>
    </source>
</evidence>
<evidence type="ECO:0000313" key="2">
    <source>
        <dbReference type="Proteomes" id="UP001209885"/>
    </source>
</evidence>
<dbReference type="PANTHER" id="PTHR32305:SF15">
    <property type="entry name" value="PROTEIN RHSA-RELATED"/>
    <property type="match status" value="1"/>
</dbReference>